<dbReference type="RefSeq" id="WP_120118674.1">
    <property type="nucleotide sequence ID" value="NZ_DAMDJW010000055.1"/>
</dbReference>
<dbReference type="Gene3D" id="3.50.50.60">
    <property type="entry name" value="FAD/NAD(P)-binding domain"/>
    <property type="match status" value="1"/>
</dbReference>
<feature type="domain" description="FAD dependent oxidoreductase" evidence="1">
    <location>
        <begin position="27"/>
        <end position="382"/>
    </location>
</feature>
<dbReference type="SUPFAM" id="SSF51905">
    <property type="entry name" value="FAD/NAD(P)-binding domain"/>
    <property type="match status" value="1"/>
</dbReference>
<dbReference type="InterPro" id="IPR036188">
    <property type="entry name" value="FAD/NAD-bd_sf"/>
</dbReference>
<name>A0A429XDM2_SIMTE</name>
<dbReference type="Pfam" id="PF01266">
    <property type="entry name" value="DAO"/>
    <property type="match status" value="1"/>
</dbReference>
<gene>
    <name evidence="2" type="ORF">D5F11_001370</name>
</gene>
<dbReference type="PANTHER" id="PTHR13847:SF281">
    <property type="entry name" value="FAD DEPENDENT OXIDOREDUCTASE DOMAIN-CONTAINING PROTEIN"/>
    <property type="match status" value="1"/>
</dbReference>
<reference evidence="2 3" key="1">
    <citation type="submission" date="2018-12" db="EMBL/GenBank/DDBJ databases">
        <authorList>
            <person name="Sun L."/>
            <person name="Chen Z."/>
        </authorList>
    </citation>
    <scope>NUCLEOTIDE SEQUENCE [LARGE SCALE GENOMIC DNA]</scope>
    <source>
        <strain evidence="2 3">LMG 29736</strain>
    </source>
</reference>
<protein>
    <submittedName>
        <fullName evidence="2">FAD-binding oxidoreductase</fullName>
    </submittedName>
</protein>
<accession>A0A429XDM2</accession>
<dbReference type="Gene3D" id="3.30.9.10">
    <property type="entry name" value="D-Amino Acid Oxidase, subunit A, domain 2"/>
    <property type="match status" value="1"/>
</dbReference>
<dbReference type="EMBL" id="QYTW02000001">
    <property type="protein sequence ID" value="RST61554.1"/>
    <property type="molecule type" value="Genomic_DNA"/>
</dbReference>
<dbReference type="InterPro" id="IPR006076">
    <property type="entry name" value="FAD-dep_OxRdtase"/>
</dbReference>
<comment type="caution">
    <text evidence="2">The sequence shown here is derived from an EMBL/GenBank/DDBJ whole genome shotgun (WGS) entry which is preliminary data.</text>
</comment>
<evidence type="ECO:0000313" key="2">
    <source>
        <dbReference type="EMBL" id="RST61554.1"/>
    </source>
</evidence>
<dbReference type="GO" id="GO:0005737">
    <property type="term" value="C:cytoplasm"/>
    <property type="evidence" value="ECO:0007669"/>
    <property type="project" value="TreeGrafter"/>
</dbReference>
<organism evidence="2 3">
    <name type="scientific">Siminovitchia terrae</name>
    <name type="common">Bacillus terrae</name>
    <dbReference type="NCBI Taxonomy" id="1914933"/>
    <lineage>
        <taxon>Bacteria</taxon>
        <taxon>Bacillati</taxon>
        <taxon>Bacillota</taxon>
        <taxon>Bacilli</taxon>
        <taxon>Bacillales</taxon>
        <taxon>Bacillaceae</taxon>
        <taxon>Siminovitchia</taxon>
    </lineage>
</organism>
<proteinExistence type="predicted"/>
<dbReference type="PANTHER" id="PTHR13847">
    <property type="entry name" value="SARCOSINE DEHYDROGENASE-RELATED"/>
    <property type="match status" value="1"/>
</dbReference>
<evidence type="ECO:0000313" key="3">
    <source>
        <dbReference type="Proteomes" id="UP000287296"/>
    </source>
</evidence>
<evidence type="ECO:0000259" key="1">
    <source>
        <dbReference type="Pfam" id="PF01266"/>
    </source>
</evidence>
<sequence>MDHFSMWEATAGERKKRPTLVDEKHCDVVIIGGGFSGLSTSYHLQKMGHKTIVLEKNTVGYGASGRNGGELLTGYHGTMEAFAQKKGFETAKLMWELSLDSIDLVESISKENGIACDLVRQGDIRPAYKVSHLDRFKRDQEYLAEKLNFHEISIIDQSEMKTELNTDFYHGARINERGAHFHPLKFALGLADAVEDLGGVIYENSEAMSIQKGATNKVIVTASKGRVIADEVVIVTNAYAGNLSKTLKKSVIPVDSIMIATESLTQELIQDLIPKNRAVSDSKNLLYYFRRTADNRMAFGGSGRAFSKRAQKLLFDRLREGMITVFPQLKDVRVEYRWGGKVGFTQDFLPYIGQLEDGTHFAFGYCGKGAAMAVMAGKVLAETISHPERVNNPLKKEKLRPIPFHSQHAKGVGLMKFYMAFQDKYGK</sequence>
<dbReference type="Proteomes" id="UP000287296">
    <property type="component" value="Unassembled WGS sequence"/>
</dbReference>
<dbReference type="OrthoDB" id="571248at2"/>
<dbReference type="AlphaFoldDB" id="A0A429XDM2"/>